<dbReference type="HOGENOM" id="CLU_1478844_0_0_2"/>
<accession>A0A0A7LDS8</accession>
<reference evidence="1 2" key="1">
    <citation type="journal article" date="2014" name="Appl. Environ. Microbiol.">
        <title>Comparative Genome Analysis of 'Candidatus Methanoplasma termitum' Indicates a New Mode of Energy Metabolism in the Seventh Order of Methanogens.</title>
        <authorList>
            <person name="Lang K."/>
            <person name="Schuldes J."/>
            <person name="Klingl A."/>
            <person name="Poehlein A."/>
            <person name="Daniel R."/>
            <person name="Brune A."/>
        </authorList>
    </citation>
    <scope>NUCLEOTIDE SEQUENCE [LARGE SCALE GENOMIC DNA]</scope>
    <source>
        <strain evidence="2">Mpt1</strain>
    </source>
</reference>
<name>A0A0A7LDS8_9ARCH</name>
<evidence type="ECO:0000313" key="1">
    <source>
        <dbReference type="EMBL" id="AIZ56472.1"/>
    </source>
</evidence>
<dbReference type="GeneID" id="24818249"/>
<keyword evidence="2" id="KW-1185">Reference proteome</keyword>
<dbReference type="AlphaFoldDB" id="A0A0A7LDS8"/>
<proteinExistence type="predicted"/>
<dbReference type="STRING" id="1577791.Mpt1_c05840"/>
<evidence type="ECO:0000313" key="2">
    <source>
        <dbReference type="Proteomes" id="UP000030787"/>
    </source>
</evidence>
<dbReference type="Proteomes" id="UP000030787">
    <property type="component" value="Chromosome"/>
</dbReference>
<sequence>MGLEEVLSKICADKNVNSAFLLEGEFYEEVIEEESSIIECTFGMPLDNRALKEIKTKEMAICIFCYGSFEPPSDHVMVMEDCCGNWIGHDVPSCKMHQYKKDDPDIIWLCDDFAIYPNRAVSHEMVMAMLPLRVKCVGESEGVKDPVIMYPATSTDIMLRKHFGIPLGDARIASAIMAFNIL</sequence>
<protein>
    <submittedName>
        <fullName evidence="1">Uncharacterized protein</fullName>
    </submittedName>
</protein>
<dbReference type="RefSeq" id="WP_048111921.1">
    <property type="nucleotide sequence ID" value="NZ_CP010070.1"/>
</dbReference>
<dbReference type="OrthoDB" id="381535at2157"/>
<gene>
    <name evidence="1" type="ORF">Mpt1_c05840</name>
</gene>
<organism evidence="1 2">
    <name type="scientific">Candidatus Methanoplasma termitum</name>
    <dbReference type="NCBI Taxonomy" id="1577791"/>
    <lineage>
        <taxon>Archaea</taxon>
        <taxon>Methanobacteriati</taxon>
        <taxon>Thermoplasmatota</taxon>
        <taxon>Thermoplasmata</taxon>
        <taxon>Methanomassiliicoccales</taxon>
        <taxon>Methanomassiliicoccaceae</taxon>
        <taxon>Candidatus Methanoplasma</taxon>
    </lineage>
</organism>
<dbReference type="KEGG" id="mear:Mpt1_c05840"/>
<dbReference type="EMBL" id="CP010070">
    <property type="protein sequence ID" value="AIZ56472.1"/>
    <property type="molecule type" value="Genomic_DNA"/>
</dbReference>